<dbReference type="RefSeq" id="WP_170066708.1">
    <property type="nucleotide sequence ID" value="NZ_BSOU01000005.1"/>
</dbReference>
<name>A0ABQ6AN23_9GAMM</name>
<evidence type="ECO:0000313" key="1">
    <source>
        <dbReference type="EMBL" id="GLR75558.1"/>
    </source>
</evidence>
<sequence length="55" mass="6276">MNTLDTSNSMVSDLDTTKKLPIQNDQLDDTVNTWDQLTEKQQQDILAHLTAIPFE</sequence>
<protein>
    <submittedName>
        <fullName evidence="1">Uncharacterized protein</fullName>
    </submittedName>
</protein>
<accession>A0ABQ6AN23</accession>
<dbReference type="EMBL" id="BSOU01000005">
    <property type="protein sequence ID" value="GLR75558.1"/>
    <property type="molecule type" value="Genomic_DNA"/>
</dbReference>
<dbReference type="Proteomes" id="UP001156660">
    <property type="component" value="Unassembled WGS sequence"/>
</dbReference>
<comment type="caution">
    <text evidence="1">The sequence shown here is derived from an EMBL/GenBank/DDBJ whole genome shotgun (WGS) entry which is preliminary data.</text>
</comment>
<evidence type="ECO:0000313" key="2">
    <source>
        <dbReference type="Proteomes" id="UP001156660"/>
    </source>
</evidence>
<keyword evidence="2" id="KW-1185">Reference proteome</keyword>
<organism evidence="1 2">
    <name type="scientific">Aliivibrio sifiae</name>
    <dbReference type="NCBI Taxonomy" id="566293"/>
    <lineage>
        <taxon>Bacteria</taxon>
        <taxon>Pseudomonadati</taxon>
        <taxon>Pseudomonadota</taxon>
        <taxon>Gammaproteobacteria</taxon>
        <taxon>Vibrionales</taxon>
        <taxon>Vibrionaceae</taxon>
        <taxon>Aliivibrio</taxon>
    </lineage>
</organism>
<gene>
    <name evidence="1" type="ORF">GCM10007855_24320</name>
</gene>
<proteinExistence type="predicted"/>
<reference evidence="2" key="1">
    <citation type="journal article" date="2019" name="Int. J. Syst. Evol. Microbiol.">
        <title>The Global Catalogue of Microorganisms (GCM) 10K type strain sequencing project: providing services to taxonomists for standard genome sequencing and annotation.</title>
        <authorList>
            <consortium name="The Broad Institute Genomics Platform"/>
            <consortium name="The Broad Institute Genome Sequencing Center for Infectious Disease"/>
            <person name="Wu L."/>
            <person name="Ma J."/>
        </authorList>
    </citation>
    <scope>NUCLEOTIDE SEQUENCE [LARGE SCALE GENOMIC DNA]</scope>
    <source>
        <strain evidence="2">NBRC 105001</strain>
    </source>
</reference>